<comment type="caution">
    <text evidence="2">The sequence shown here is derived from an EMBL/GenBank/DDBJ whole genome shotgun (WGS) entry which is preliminary data.</text>
</comment>
<name>A0AAD3Y4A4_NEPGR</name>
<accession>A0AAD3Y4A4</accession>
<dbReference type="Proteomes" id="UP001279734">
    <property type="component" value="Unassembled WGS sequence"/>
</dbReference>
<reference evidence="2" key="1">
    <citation type="submission" date="2023-05" db="EMBL/GenBank/DDBJ databases">
        <title>Nepenthes gracilis genome sequencing.</title>
        <authorList>
            <person name="Fukushima K."/>
        </authorList>
    </citation>
    <scope>NUCLEOTIDE SEQUENCE</scope>
    <source>
        <strain evidence="2">SING2019-196</strain>
    </source>
</reference>
<protein>
    <submittedName>
        <fullName evidence="2">Uncharacterized protein</fullName>
    </submittedName>
</protein>
<dbReference type="EMBL" id="BSYO01000035">
    <property type="protein sequence ID" value="GMH29037.1"/>
    <property type="molecule type" value="Genomic_DNA"/>
</dbReference>
<evidence type="ECO:0000313" key="3">
    <source>
        <dbReference type="Proteomes" id="UP001279734"/>
    </source>
</evidence>
<keyword evidence="3" id="KW-1185">Reference proteome</keyword>
<organism evidence="2 3">
    <name type="scientific">Nepenthes gracilis</name>
    <name type="common">Slender pitcher plant</name>
    <dbReference type="NCBI Taxonomy" id="150966"/>
    <lineage>
        <taxon>Eukaryota</taxon>
        <taxon>Viridiplantae</taxon>
        <taxon>Streptophyta</taxon>
        <taxon>Embryophyta</taxon>
        <taxon>Tracheophyta</taxon>
        <taxon>Spermatophyta</taxon>
        <taxon>Magnoliopsida</taxon>
        <taxon>eudicotyledons</taxon>
        <taxon>Gunneridae</taxon>
        <taxon>Pentapetalae</taxon>
        <taxon>Caryophyllales</taxon>
        <taxon>Nepenthaceae</taxon>
        <taxon>Nepenthes</taxon>
    </lineage>
</organism>
<sequence length="145" mass="16970">MKQRHLHHTHFPTPSTLQKIQKRDSTEIPWKSCSQPDYHDKRATKSKGSKFQVKKQNSILYVSHTLQTEPQTRKLLPLHSAPSQAMYTCNDASSSHSRHETIMVEQRKTPPINGIRQSYKESFIIHKSKNRFKTESKQRHGVLER</sequence>
<gene>
    <name evidence="2" type="ORF">Nepgr_030880</name>
</gene>
<feature type="region of interest" description="Disordered" evidence="1">
    <location>
        <begin position="1"/>
        <end position="51"/>
    </location>
</feature>
<feature type="region of interest" description="Disordered" evidence="1">
    <location>
        <begin position="88"/>
        <end position="109"/>
    </location>
</feature>
<feature type="compositionally biased region" description="Basic residues" evidence="1">
    <location>
        <begin position="1"/>
        <end position="10"/>
    </location>
</feature>
<feature type="compositionally biased region" description="Basic and acidic residues" evidence="1">
    <location>
        <begin position="97"/>
        <end position="108"/>
    </location>
</feature>
<evidence type="ECO:0000313" key="2">
    <source>
        <dbReference type="EMBL" id="GMH29037.1"/>
    </source>
</evidence>
<evidence type="ECO:0000256" key="1">
    <source>
        <dbReference type="SAM" id="MobiDB-lite"/>
    </source>
</evidence>
<dbReference type="AlphaFoldDB" id="A0AAD3Y4A4"/>
<proteinExistence type="predicted"/>